<dbReference type="PANTHER" id="PTHR42718">
    <property type="entry name" value="MAJOR FACILITATOR SUPERFAMILY MULTIDRUG TRANSPORTER MFSC"/>
    <property type="match status" value="1"/>
</dbReference>
<dbReference type="PANTHER" id="PTHR42718:SF46">
    <property type="entry name" value="BLR6921 PROTEIN"/>
    <property type="match status" value="1"/>
</dbReference>
<dbReference type="Gene3D" id="1.20.1250.20">
    <property type="entry name" value="MFS general substrate transporter like domains"/>
    <property type="match status" value="1"/>
</dbReference>
<feature type="transmembrane region" description="Helical" evidence="7">
    <location>
        <begin position="167"/>
        <end position="188"/>
    </location>
</feature>
<protein>
    <submittedName>
        <fullName evidence="9">Multidrug transporter subunit MdtD</fullName>
    </submittedName>
</protein>
<dbReference type="PROSITE" id="PS50850">
    <property type="entry name" value="MFS"/>
    <property type="match status" value="1"/>
</dbReference>
<keyword evidence="2" id="KW-0813">Transport</keyword>
<dbReference type="GO" id="GO:0005886">
    <property type="term" value="C:plasma membrane"/>
    <property type="evidence" value="ECO:0007669"/>
    <property type="project" value="UniProtKB-SubCell"/>
</dbReference>
<keyword evidence="3" id="KW-1003">Cell membrane</keyword>
<evidence type="ECO:0000256" key="1">
    <source>
        <dbReference type="ARBA" id="ARBA00004651"/>
    </source>
</evidence>
<evidence type="ECO:0000313" key="10">
    <source>
        <dbReference type="Proteomes" id="UP001158297"/>
    </source>
</evidence>
<evidence type="ECO:0000256" key="2">
    <source>
        <dbReference type="ARBA" id="ARBA00022448"/>
    </source>
</evidence>
<dbReference type="CDD" id="cd17503">
    <property type="entry name" value="MFS_LmrB_MDR_like"/>
    <property type="match status" value="1"/>
</dbReference>
<feature type="domain" description="Major facilitator superfamily (MFS) profile" evidence="8">
    <location>
        <begin position="15"/>
        <end position="462"/>
    </location>
</feature>
<evidence type="ECO:0000256" key="6">
    <source>
        <dbReference type="ARBA" id="ARBA00023136"/>
    </source>
</evidence>
<feature type="transmembrane region" description="Helical" evidence="7">
    <location>
        <begin position="225"/>
        <end position="248"/>
    </location>
</feature>
<dbReference type="Proteomes" id="UP001158297">
    <property type="component" value="Unassembled WGS sequence"/>
</dbReference>
<feature type="transmembrane region" description="Helical" evidence="7">
    <location>
        <begin position="139"/>
        <end position="161"/>
    </location>
</feature>
<evidence type="ECO:0000256" key="3">
    <source>
        <dbReference type="ARBA" id="ARBA00022475"/>
    </source>
</evidence>
<feature type="transmembrane region" description="Helical" evidence="7">
    <location>
        <begin position="334"/>
        <end position="352"/>
    </location>
</feature>
<name>A0AA42HT46_9BURK</name>
<gene>
    <name evidence="9" type="primary">mdtD</name>
    <name evidence="9" type="ORF">N7330_13290</name>
</gene>
<dbReference type="InterPro" id="IPR036259">
    <property type="entry name" value="MFS_trans_sf"/>
</dbReference>
<evidence type="ECO:0000259" key="8">
    <source>
        <dbReference type="PROSITE" id="PS50850"/>
    </source>
</evidence>
<feature type="transmembrane region" description="Helical" evidence="7">
    <location>
        <begin position="302"/>
        <end position="322"/>
    </location>
</feature>
<accession>A0AA42HT46</accession>
<organism evidence="9 10">
    <name type="scientific">Comamonas aquatica</name>
    <dbReference type="NCBI Taxonomy" id="225991"/>
    <lineage>
        <taxon>Bacteria</taxon>
        <taxon>Pseudomonadati</taxon>
        <taxon>Pseudomonadota</taxon>
        <taxon>Betaproteobacteria</taxon>
        <taxon>Burkholderiales</taxon>
        <taxon>Comamonadaceae</taxon>
        <taxon>Comamonas</taxon>
    </lineage>
</organism>
<comment type="subcellular location">
    <subcellularLocation>
        <location evidence="1">Cell membrane</location>
        <topology evidence="1">Multi-pass membrane protein</topology>
    </subcellularLocation>
</comment>
<dbReference type="PRINTS" id="PR01036">
    <property type="entry name" value="TCRTETB"/>
</dbReference>
<evidence type="ECO:0000256" key="7">
    <source>
        <dbReference type="SAM" id="Phobius"/>
    </source>
</evidence>
<dbReference type="EMBL" id="JAODZU010000016">
    <property type="protein sequence ID" value="MDH0364015.1"/>
    <property type="molecule type" value="Genomic_DNA"/>
</dbReference>
<feature type="transmembrane region" description="Helical" evidence="7">
    <location>
        <begin position="434"/>
        <end position="454"/>
    </location>
</feature>
<comment type="caution">
    <text evidence="9">The sequence shown here is derived from an EMBL/GenBank/DDBJ whole genome shotgun (WGS) entry which is preliminary data.</text>
</comment>
<dbReference type="RefSeq" id="WP_279850123.1">
    <property type="nucleotide sequence ID" value="NZ_CAURON010000028.1"/>
</dbReference>
<dbReference type="InterPro" id="IPR011701">
    <property type="entry name" value="MFS"/>
</dbReference>
<dbReference type="NCBIfam" id="TIGR00711">
    <property type="entry name" value="efflux_EmrB"/>
    <property type="match status" value="1"/>
</dbReference>
<reference evidence="9" key="1">
    <citation type="submission" date="2022-09" db="EMBL/GenBank/DDBJ databases">
        <title>Intensive care unit water sources are persistently colonized with multi-drug resistant bacteria and are the site of extensive horizontal gene transfer of antibiotic resistance genes.</title>
        <authorList>
            <person name="Diorio-Toth L."/>
        </authorList>
    </citation>
    <scope>NUCLEOTIDE SEQUENCE</scope>
    <source>
        <strain evidence="9">GD04130</strain>
    </source>
</reference>
<feature type="transmembrane region" description="Helical" evidence="7">
    <location>
        <begin position="398"/>
        <end position="422"/>
    </location>
</feature>
<dbReference type="GO" id="GO:0022857">
    <property type="term" value="F:transmembrane transporter activity"/>
    <property type="evidence" value="ECO:0007669"/>
    <property type="project" value="InterPro"/>
</dbReference>
<feature type="transmembrane region" description="Helical" evidence="7">
    <location>
        <begin position="54"/>
        <end position="73"/>
    </location>
</feature>
<dbReference type="InterPro" id="IPR020846">
    <property type="entry name" value="MFS_dom"/>
</dbReference>
<dbReference type="NCBIfam" id="NF007799">
    <property type="entry name" value="PRK10504.1"/>
    <property type="match status" value="1"/>
</dbReference>
<evidence type="ECO:0000313" key="9">
    <source>
        <dbReference type="EMBL" id="MDH0364015.1"/>
    </source>
</evidence>
<dbReference type="InterPro" id="IPR004638">
    <property type="entry name" value="EmrB-like"/>
</dbReference>
<keyword evidence="4 7" id="KW-0812">Transmembrane</keyword>
<keyword evidence="6 7" id="KW-0472">Membrane</keyword>
<dbReference type="Pfam" id="PF07690">
    <property type="entry name" value="MFS_1"/>
    <property type="match status" value="1"/>
</dbReference>
<evidence type="ECO:0000256" key="4">
    <source>
        <dbReference type="ARBA" id="ARBA00022692"/>
    </source>
</evidence>
<dbReference type="AlphaFoldDB" id="A0AA42HT46"/>
<feature type="transmembrane region" description="Helical" evidence="7">
    <location>
        <begin position="200"/>
        <end position="219"/>
    </location>
</feature>
<sequence length="472" mass="50263">MNAVPPTSSMASERLLWLVAVGFFMQTLDATILNTALPSMAASLGESPLQMQSVIVAYALTTAMLIPATGWVADRFGTRRIYTAAMALFVLGSVLCALAPSLQFLVGARVVQGVGGAMMLPVGRLAVLRAYPRDAFIRAMSFIAIPGQVGPLLGPALGGWLVEYASWHWIFWINVPVGVIGIWAAWRWMPKSDAQPPRPFDGVGFSLLATGMVGVSLALDGLSGIGMGRALVTVLLVFGMASLAAYWLHALRTPTPLFAPALFQVRSLRVGLMGNLFARLGSGAAPFLVPLMLQVGLGLSPFHAGSMMLATVVGSMLVKRMAVRTVLRYGYKRVLQVNSVLLGLVIACLGWIHPGQPMWLILLQLFIFGGINSMQFSAMNSVTLKDMTGESASSGNSLLSMVQMLAMSMGVAVAGAVLASYADLWQAREGYKLLALQATFVTVGVMTLAATLVFSQLDADEHIMPTPDRPEG</sequence>
<feature type="transmembrane region" description="Helical" evidence="7">
    <location>
        <begin position="358"/>
        <end position="378"/>
    </location>
</feature>
<evidence type="ECO:0000256" key="5">
    <source>
        <dbReference type="ARBA" id="ARBA00022989"/>
    </source>
</evidence>
<proteinExistence type="predicted"/>
<feature type="transmembrane region" description="Helical" evidence="7">
    <location>
        <begin position="85"/>
        <end position="104"/>
    </location>
</feature>
<keyword evidence="5 7" id="KW-1133">Transmembrane helix</keyword>
<dbReference type="SUPFAM" id="SSF103473">
    <property type="entry name" value="MFS general substrate transporter"/>
    <property type="match status" value="1"/>
</dbReference>